<protein>
    <recommendedName>
        <fullName evidence="3">YbjN domain-containing protein</fullName>
    </recommendedName>
</protein>
<proteinExistence type="predicted"/>
<evidence type="ECO:0000313" key="2">
    <source>
        <dbReference type="Proteomes" id="UP000310636"/>
    </source>
</evidence>
<reference evidence="1 2" key="1">
    <citation type="submission" date="2019-04" db="EMBL/GenBank/DDBJ databases">
        <title>Cohnella sp. nov. isolated from preserved vegetables.</title>
        <authorList>
            <person name="Lin S.-Y."/>
            <person name="Hung M.-H."/>
            <person name="Young C.-C."/>
        </authorList>
    </citation>
    <scope>NUCLEOTIDE SEQUENCE [LARGE SCALE GENOMIC DNA]</scope>
    <source>
        <strain evidence="1 2">CC-MHH1044</strain>
    </source>
</reference>
<dbReference type="OrthoDB" id="5192220at2"/>
<accession>A0A4S4BV70</accession>
<evidence type="ECO:0008006" key="3">
    <source>
        <dbReference type="Google" id="ProtNLM"/>
    </source>
</evidence>
<gene>
    <name evidence="1" type="ORF">E6C55_17540</name>
</gene>
<comment type="caution">
    <text evidence="1">The sequence shown here is derived from an EMBL/GenBank/DDBJ whole genome shotgun (WGS) entry which is preliminary data.</text>
</comment>
<evidence type="ECO:0000313" key="1">
    <source>
        <dbReference type="EMBL" id="THF76868.1"/>
    </source>
</evidence>
<keyword evidence="2" id="KW-1185">Reference proteome</keyword>
<sequence>MAIQHSTIKTSLPVRFLALDGSELRAVLNRIELRYDDAAPGDPIGSCELLLEVDEAARRAIAENEWFHLFRGVRLSEASFDPEHPARMTVSLRPALLRRLAAQGLDAEGVLDAFIPSNGAAPLSALLQQTESWLALELKQEVALPSELQDEGALSASLRTSWRDALGGEGGQLSPHSSDSAAASSLYDQMLHYLEAKGLTVEPVNDSLMRMRFYTEEAEWGSVIQVDEDARLLVLYSVFPTAIPAPLREETALAFIGENYGSLLGSYEMDTSDGELRYRTTVPADRELNVSLVAAALSDHLKVMKHFVPIVASVIEESGL</sequence>
<dbReference type="Proteomes" id="UP000310636">
    <property type="component" value="Unassembled WGS sequence"/>
</dbReference>
<dbReference type="AlphaFoldDB" id="A0A4S4BV70"/>
<dbReference type="EMBL" id="SSOB01000022">
    <property type="protein sequence ID" value="THF76868.1"/>
    <property type="molecule type" value="Genomic_DNA"/>
</dbReference>
<name>A0A4S4BV70_9BACL</name>
<organism evidence="1 2">
    <name type="scientific">Cohnella fermenti</name>
    <dbReference type="NCBI Taxonomy" id="2565925"/>
    <lineage>
        <taxon>Bacteria</taxon>
        <taxon>Bacillati</taxon>
        <taxon>Bacillota</taxon>
        <taxon>Bacilli</taxon>
        <taxon>Bacillales</taxon>
        <taxon>Paenibacillaceae</taxon>
        <taxon>Cohnella</taxon>
    </lineage>
</organism>
<dbReference type="RefSeq" id="WP_136371115.1">
    <property type="nucleotide sequence ID" value="NZ_SSOB01000022.1"/>
</dbReference>